<dbReference type="EMBL" id="LCNT01000002">
    <property type="protein sequence ID" value="KKU61657.1"/>
    <property type="molecule type" value="Genomic_DNA"/>
</dbReference>
<comment type="similarity">
    <text evidence="4">In the N-terminal section; belongs to the N-acetylglucosamine-1-phosphate uridyltransferase family.</text>
</comment>
<name>A0A0G1RX00_9BACT</name>
<dbReference type="PROSITE" id="PS00101">
    <property type="entry name" value="HEXAPEP_TRANSFERASES"/>
    <property type="match status" value="1"/>
</dbReference>
<dbReference type="SUPFAM" id="SSF51161">
    <property type="entry name" value="Trimeric LpxA-like enzymes"/>
    <property type="match status" value="1"/>
</dbReference>
<gene>
    <name evidence="13" type="ORF">UX85_C0002G0037</name>
</gene>
<evidence type="ECO:0000256" key="11">
    <source>
        <dbReference type="ARBA" id="ARBA00048493"/>
    </source>
</evidence>
<dbReference type="InterPro" id="IPR029044">
    <property type="entry name" value="Nucleotide-diphossugar_trans"/>
</dbReference>
<dbReference type="GO" id="GO:0019134">
    <property type="term" value="F:glucosamine-1-phosphate N-acetyltransferase activity"/>
    <property type="evidence" value="ECO:0007669"/>
    <property type="project" value="UniProtKB-EC"/>
</dbReference>
<accession>A0A0G1RX00</accession>
<dbReference type="PANTHER" id="PTHR43584:SF8">
    <property type="entry name" value="N-ACETYLMURAMATE ALPHA-1-PHOSPHATE URIDYLYLTRANSFERASE"/>
    <property type="match status" value="1"/>
</dbReference>
<dbReference type="Proteomes" id="UP000033860">
    <property type="component" value="Unassembled WGS sequence"/>
</dbReference>
<evidence type="ECO:0000256" key="6">
    <source>
        <dbReference type="ARBA" id="ARBA00022695"/>
    </source>
</evidence>
<dbReference type="Pfam" id="PF00483">
    <property type="entry name" value="NTP_transferase"/>
    <property type="match status" value="1"/>
</dbReference>
<dbReference type="InterPro" id="IPR011004">
    <property type="entry name" value="Trimer_LpxA-like_sf"/>
</dbReference>
<evidence type="ECO:0000313" key="14">
    <source>
        <dbReference type="Proteomes" id="UP000033860"/>
    </source>
</evidence>
<comment type="catalytic activity">
    <reaction evidence="11">
        <text>N-acetyl-alpha-D-glucosamine 1-phosphate + UTP + H(+) = UDP-N-acetyl-alpha-D-glucosamine + diphosphate</text>
        <dbReference type="Rhea" id="RHEA:13509"/>
        <dbReference type="ChEBI" id="CHEBI:15378"/>
        <dbReference type="ChEBI" id="CHEBI:33019"/>
        <dbReference type="ChEBI" id="CHEBI:46398"/>
        <dbReference type="ChEBI" id="CHEBI:57705"/>
        <dbReference type="ChEBI" id="CHEBI:57776"/>
        <dbReference type="EC" id="2.7.7.23"/>
    </reaction>
</comment>
<comment type="similarity">
    <text evidence="3">In the C-terminal section; belongs to the transferase hexapeptide repeat family.</text>
</comment>
<organism evidence="13 14">
    <name type="scientific">Candidatus Beckwithbacteria bacterium GW2011_GWB1_47_15</name>
    <dbReference type="NCBI Taxonomy" id="1618371"/>
    <lineage>
        <taxon>Bacteria</taxon>
        <taxon>Candidatus Beckwithiibacteriota</taxon>
    </lineage>
</organism>
<comment type="catalytic activity">
    <reaction evidence="10">
        <text>alpha-D-glucosamine 1-phosphate + acetyl-CoA = N-acetyl-alpha-D-glucosamine 1-phosphate + CoA + H(+)</text>
        <dbReference type="Rhea" id="RHEA:13725"/>
        <dbReference type="ChEBI" id="CHEBI:15378"/>
        <dbReference type="ChEBI" id="CHEBI:57287"/>
        <dbReference type="ChEBI" id="CHEBI:57288"/>
        <dbReference type="ChEBI" id="CHEBI:57776"/>
        <dbReference type="ChEBI" id="CHEBI:58516"/>
        <dbReference type="EC" id="2.3.1.157"/>
    </reaction>
</comment>
<evidence type="ECO:0000256" key="4">
    <source>
        <dbReference type="ARBA" id="ARBA00007947"/>
    </source>
</evidence>
<dbReference type="InterPro" id="IPR050065">
    <property type="entry name" value="GlmU-like"/>
</dbReference>
<comment type="pathway">
    <text evidence="1">Nucleotide-sugar biosynthesis; UDP-N-acetyl-alpha-D-glucosamine biosynthesis; N-acetyl-alpha-D-glucosamine 1-phosphate from alpha-D-glucosamine 6-phosphate (route II): step 2/2.</text>
</comment>
<evidence type="ECO:0000256" key="8">
    <source>
        <dbReference type="ARBA" id="ARBA00023268"/>
    </source>
</evidence>
<sequence>MTKPTAIILAAGEGKRFTPLTLSKPLLPFLGRPLIDFIVEDLKKAGITQAVVVVSPRNQTAVKKVLGGQVETAIQEKATGMADAVLAAAAKIKSGPAIVVNADDLVDPQIISRFTAAVSSKPQAPVLTGLKGAKLSGGFFKLKGDAVTGLVEKPRPGDEPSDYFKLVLDYFPDIADLVNVLKNTTSAKDNLYETALGKLVEKQPANLVEAAGYFVQLKHPHQILDAVAAFLTYRLDQKSAIEPSAKIMEGAVVKGSYIGENVVVGNHCLVRDSIVEAGSVVGYSTEIARSYVGPESFFHSSYVGDSVIEGGVNLGSGSRLANFRFDGKAVKLKTSTGDIDTGKTKLGAVLAQGVKLGVNASVMPGVTLGQNAVVGSGVVLTRPIPAGTTLYLKQDLVNS</sequence>
<evidence type="ECO:0000259" key="12">
    <source>
        <dbReference type="Pfam" id="PF00483"/>
    </source>
</evidence>
<keyword evidence="5 13" id="KW-0808">Transferase</keyword>
<dbReference type="InterPro" id="IPR001451">
    <property type="entry name" value="Hexapep"/>
</dbReference>
<evidence type="ECO:0000256" key="9">
    <source>
        <dbReference type="ARBA" id="ARBA00023315"/>
    </source>
</evidence>
<dbReference type="Gene3D" id="2.160.10.10">
    <property type="entry name" value="Hexapeptide repeat proteins"/>
    <property type="match status" value="1"/>
</dbReference>
<evidence type="ECO:0000256" key="7">
    <source>
        <dbReference type="ARBA" id="ARBA00022737"/>
    </source>
</evidence>
<comment type="pathway">
    <text evidence="2">Nucleotide-sugar biosynthesis; UDP-N-acetyl-alpha-D-glucosamine biosynthesis; UDP-N-acetyl-alpha-D-glucosamine from N-acetyl-alpha-D-glucosamine 1-phosphate: step 1/1.</text>
</comment>
<dbReference type="PANTHER" id="PTHR43584">
    <property type="entry name" value="NUCLEOTIDYL TRANSFERASE"/>
    <property type="match status" value="1"/>
</dbReference>
<keyword evidence="6" id="KW-0548">Nucleotidyltransferase</keyword>
<keyword evidence="8" id="KW-0511">Multifunctional enzyme</keyword>
<dbReference type="Pfam" id="PF00132">
    <property type="entry name" value="Hexapep"/>
    <property type="match status" value="1"/>
</dbReference>
<dbReference type="Gene3D" id="3.90.550.10">
    <property type="entry name" value="Spore Coat Polysaccharide Biosynthesis Protein SpsA, Chain A"/>
    <property type="match status" value="1"/>
</dbReference>
<evidence type="ECO:0000256" key="2">
    <source>
        <dbReference type="ARBA" id="ARBA00005208"/>
    </source>
</evidence>
<evidence type="ECO:0000313" key="13">
    <source>
        <dbReference type="EMBL" id="KKU61657.1"/>
    </source>
</evidence>
<dbReference type="InterPro" id="IPR018357">
    <property type="entry name" value="Hexapep_transf_CS"/>
</dbReference>
<evidence type="ECO:0000256" key="5">
    <source>
        <dbReference type="ARBA" id="ARBA00022679"/>
    </source>
</evidence>
<dbReference type="InterPro" id="IPR005835">
    <property type="entry name" value="NTP_transferase_dom"/>
</dbReference>
<reference evidence="13 14" key="1">
    <citation type="journal article" date="2015" name="Nature">
        <title>rRNA introns, odd ribosomes, and small enigmatic genomes across a large radiation of phyla.</title>
        <authorList>
            <person name="Brown C.T."/>
            <person name="Hug L.A."/>
            <person name="Thomas B.C."/>
            <person name="Sharon I."/>
            <person name="Castelle C.J."/>
            <person name="Singh A."/>
            <person name="Wilkins M.J."/>
            <person name="Williams K.H."/>
            <person name="Banfield J.F."/>
        </authorList>
    </citation>
    <scope>NUCLEOTIDE SEQUENCE [LARGE SCALE GENOMIC DNA]</scope>
</reference>
<evidence type="ECO:0000256" key="1">
    <source>
        <dbReference type="ARBA" id="ARBA00005166"/>
    </source>
</evidence>
<protein>
    <submittedName>
        <fullName evidence="13">Glucosamine-1-phosphate N-acetyltransferase</fullName>
    </submittedName>
</protein>
<comment type="caution">
    <text evidence="13">The sequence shown here is derived from an EMBL/GenBank/DDBJ whole genome shotgun (WGS) entry which is preliminary data.</text>
</comment>
<keyword evidence="9" id="KW-0012">Acyltransferase</keyword>
<dbReference type="GO" id="GO:0003977">
    <property type="term" value="F:UDP-N-acetylglucosamine diphosphorylase activity"/>
    <property type="evidence" value="ECO:0007669"/>
    <property type="project" value="UniProtKB-EC"/>
</dbReference>
<feature type="domain" description="Nucleotidyl transferase" evidence="12">
    <location>
        <begin position="6"/>
        <end position="167"/>
    </location>
</feature>
<dbReference type="SUPFAM" id="SSF53448">
    <property type="entry name" value="Nucleotide-diphospho-sugar transferases"/>
    <property type="match status" value="1"/>
</dbReference>
<evidence type="ECO:0000256" key="10">
    <source>
        <dbReference type="ARBA" id="ARBA00048247"/>
    </source>
</evidence>
<evidence type="ECO:0000256" key="3">
    <source>
        <dbReference type="ARBA" id="ARBA00007707"/>
    </source>
</evidence>
<proteinExistence type="inferred from homology"/>
<keyword evidence="7" id="KW-0677">Repeat</keyword>
<dbReference type="AlphaFoldDB" id="A0A0G1RX00"/>